<reference evidence="1" key="1">
    <citation type="journal article" date="2013" name="Environ. Microbiol.">
        <title>Seasonally variable intestinal metagenomes of the red palm weevil (Rhynchophorus ferrugineus).</title>
        <authorList>
            <person name="Jia S."/>
            <person name="Zhang X."/>
            <person name="Zhang G."/>
            <person name="Yin A."/>
            <person name="Zhang S."/>
            <person name="Li F."/>
            <person name="Wang L."/>
            <person name="Zhao D."/>
            <person name="Yun Q."/>
            <person name="Tala"/>
            <person name="Wang J."/>
            <person name="Sun G."/>
            <person name="Baabdullah M."/>
            <person name="Yu X."/>
            <person name="Hu S."/>
            <person name="Al-Mssallem I.S."/>
            <person name="Yu J."/>
        </authorList>
    </citation>
    <scope>NUCLEOTIDE SEQUENCE</scope>
</reference>
<sequence>MEMPQILGMLPRDVILLNWLYSPDVDATKVRLVAKAGARQYVCPAVQGWNALLPRVDDAWNNIMRLARIGRDYGAEGWLVTDWGDYGHVNDPRMSVAGMVYGACGGWPSTAPERSSSTPESPHCIAAIPAAW</sequence>
<dbReference type="Gene3D" id="3.20.20.80">
    <property type="entry name" value="Glycosidases"/>
    <property type="match status" value="1"/>
</dbReference>
<dbReference type="EMBL" id="KF126826">
    <property type="protein sequence ID" value="AIA94176.1"/>
    <property type="molecule type" value="Genomic_DNA"/>
</dbReference>
<name>A0A060CMT7_9BIFI</name>
<dbReference type="InterPro" id="IPR017853">
    <property type="entry name" value="GH"/>
</dbReference>
<accession>A0A060CMT7</accession>
<evidence type="ECO:0000313" key="1">
    <source>
        <dbReference type="EMBL" id="AIA94176.1"/>
    </source>
</evidence>
<dbReference type="AlphaFoldDB" id="A0A060CMT7"/>
<dbReference type="SUPFAM" id="SSF51445">
    <property type="entry name" value="(Trans)glycosidases"/>
    <property type="match status" value="1"/>
</dbReference>
<proteinExistence type="predicted"/>
<organism evidence="1">
    <name type="scientific">uncultured Bifidobacterium sp</name>
    <dbReference type="NCBI Taxonomy" id="165187"/>
    <lineage>
        <taxon>Bacteria</taxon>
        <taxon>Bacillati</taxon>
        <taxon>Actinomycetota</taxon>
        <taxon>Actinomycetes</taxon>
        <taxon>Bifidobacteriales</taxon>
        <taxon>Bifidobacteriaceae</taxon>
        <taxon>Bifidobacterium</taxon>
        <taxon>environmental samples</taxon>
    </lineage>
</organism>
<protein>
    <submittedName>
        <fullName evidence="1">CAZy families GH20 protein</fullName>
    </submittedName>
</protein>